<proteinExistence type="predicted"/>
<feature type="domain" description="Sulfotransferase" evidence="2">
    <location>
        <begin position="6"/>
        <end position="221"/>
    </location>
</feature>
<dbReference type="Proteomes" id="UP000275076">
    <property type="component" value="Unassembled WGS sequence"/>
</dbReference>
<evidence type="ECO:0000313" key="4">
    <source>
        <dbReference type="Proteomes" id="UP000275076"/>
    </source>
</evidence>
<protein>
    <recommendedName>
        <fullName evidence="2">Sulfotransferase domain-containing protein</fullName>
    </recommendedName>
</protein>
<dbReference type="GO" id="GO:0008146">
    <property type="term" value="F:sulfotransferase activity"/>
    <property type="evidence" value="ECO:0007669"/>
    <property type="project" value="InterPro"/>
</dbReference>
<keyword evidence="4" id="KW-1185">Reference proteome</keyword>
<gene>
    <name evidence="3" type="ORF">D7Z54_33405</name>
</gene>
<dbReference type="AlphaFoldDB" id="A0A3R9PEH4"/>
<reference evidence="3 4" key="1">
    <citation type="submission" date="2018-10" db="EMBL/GenBank/DDBJ databases">
        <title>Draft genome sequence of Bacillus salarius IM0101, isolated from a hypersaline soil in Inner Mongolia, China.</title>
        <authorList>
            <person name="Yamprayoonswat W."/>
            <person name="Boonvisut S."/>
            <person name="Jumpathong W."/>
            <person name="Sittihan S."/>
            <person name="Ruangsuj P."/>
            <person name="Wanthongcharoen S."/>
            <person name="Thongpramul N."/>
            <person name="Pimmason S."/>
            <person name="Yu B."/>
            <person name="Yasawong M."/>
        </authorList>
    </citation>
    <scope>NUCLEOTIDE SEQUENCE [LARGE SCALE GENOMIC DNA]</scope>
    <source>
        <strain evidence="3 4">IM0101</strain>
    </source>
</reference>
<dbReference type="EMBL" id="RBVX01000103">
    <property type="protein sequence ID" value="RSL29028.1"/>
    <property type="molecule type" value="Genomic_DNA"/>
</dbReference>
<evidence type="ECO:0000259" key="2">
    <source>
        <dbReference type="Pfam" id="PF00685"/>
    </source>
</evidence>
<dbReference type="Gene3D" id="3.40.50.300">
    <property type="entry name" value="P-loop containing nucleotide triphosphate hydrolases"/>
    <property type="match status" value="1"/>
</dbReference>
<dbReference type="InterPro" id="IPR000863">
    <property type="entry name" value="Sulfotransferase_dom"/>
</dbReference>
<dbReference type="RefSeq" id="WP_125563287.1">
    <property type="nucleotide sequence ID" value="NZ_RBVX01000103.1"/>
</dbReference>
<accession>A0A3R9PEH4</accession>
<sequence>MVCINRDLIVTGIPRGGTTLTAALVDSLSNSICLSEPDWQVYWLRKTTNPNEITNLLTQDYVNLRKKVINKMPIEDRRRPDGSTPTNYYSNDKKGKRIRGHGFSKQPTVFDMKNKDFLLGIKHCTLYSVILPHLIKTNKFSILAVTRHPVPTLLSWNSVNKFCKNKVQLVESHWPDLKKIIHSRDHKFNKQARIYDLYCRQYLQHQKDIQLIKYEDLVKKPSILENITDRKLERTVEIKKSTTNVNYDYSKVNDIKESLYKHAPHALKLYSLNEF</sequence>
<name>A0A3R9PEH4_9BACI</name>
<comment type="caution">
    <text evidence="3">The sequence shown here is derived from an EMBL/GenBank/DDBJ whole genome shotgun (WGS) entry which is preliminary data.</text>
</comment>
<dbReference type="OrthoDB" id="9800698at2"/>
<evidence type="ECO:0000313" key="3">
    <source>
        <dbReference type="EMBL" id="RSL29028.1"/>
    </source>
</evidence>
<feature type="region of interest" description="Disordered" evidence="1">
    <location>
        <begin position="73"/>
        <end position="96"/>
    </location>
</feature>
<dbReference type="Pfam" id="PF00685">
    <property type="entry name" value="Sulfotransfer_1"/>
    <property type="match status" value="1"/>
</dbReference>
<dbReference type="InterPro" id="IPR027417">
    <property type="entry name" value="P-loop_NTPase"/>
</dbReference>
<organism evidence="3 4">
    <name type="scientific">Salibacterium salarium</name>
    <dbReference type="NCBI Taxonomy" id="284579"/>
    <lineage>
        <taxon>Bacteria</taxon>
        <taxon>Bacillati</taxon>
        <taxon>Bacillota</taxon>
        <taxon>Bacilli</taxon>
        <taxon>Bacillales</taxon>
        <taxon>Bacillaceae</taxon>
    </lineage>
</organism>
<dbReference type="SUPFAM" id="SSF52540">
    <property type="entry name" value="P-loop containing nucleoside triphosphate hydrolases"/>
    <property type="match status" value="1"/>
</dbReference>
<evidence type="ECO:0000256" key="1">
    <source>
        <dbReference type="SAM" id="MobiDB-lite"/>
    </source>
</evidence>